<dbReference type="Gene3D" id="2.160.20.10">
    <property type="entry name" value="Single-stranded right-handed beta-helix, Pectin lyase-like"/>
    <property type="match status" value="1"/>
</dbReference>
<keyword evidence="4" id="KW-0479">Metal-binding</keyword>
<evidence type="ECO:0000256" key="5">
    <source>
        <dbReference type="ARBA" id="ARBA00022729"/>
    </source>
</evidence>
<evidence type="ECO:0000313" key="14">
    <source>
        <dbReference type="Proteomes" id="UP000308760"/>
    </source>
</evidence>
<evidence type="ECO:0000256" key="6">
    <source>
        <dbReference type="ARBA" id="ARBA00022837"/>
    </source>
</evidence>
<dbReference type="InterPro" id="IPR011050">
    <property type="entry name" value="Pectin_lyase_fold/virulence"/>
</dbReference>
<evidence type="ECO:0000259" key="12">
    <source>
        <dbReference type="Pfam" id="PF22842"/>
    </source>
</evidence>
<evidence type="ECO:0000256" key="8">
    <source>
        <dbReference type="ARBA" id="ARBA00038263"/>
    </source>
</evidence>
<evidence type="ECO:0000256" key="3">
    <source>
        <dbReference type="ARBA" id="ARBA00022525"/>
    </source>
</evidence>
<dbReference type="Pfam" id="PF22842">
    <property type="entry name" value="Pel9A-like_beta_helix"/>
    <property type="match status" value="1"/>
</dbReference>
<keyword evidence="14" id="KW-1185">Reference proteome</keyword>
<gene>
    <name evidence="13" type="ORF">FAB82_09960</name>
</gene>
<feature type="domain" description="DUF1565" evidence="11">
    <location>
        <begin position="48"/>
        <end position="88"/>
    </location>
</feature>
<dbReference type="PANTHER" id="PTHR40088">
    <property type="entry name" value="PECTATE LYASE (EUROFUNG)"/>
    <property type="match status" value="1"/>
</dbReference>
<feature type="region of interest" description="Disordered" evidence="9">
    <location>
        <begin position="373"/>
        <end position="410"/>
    </location>
</feature>
<feature type="chain" id="PRO_5039038179" evidence="10">
    <location>
        <begin position="31"/>
        <end position="410"/>
    </location>
</feature>
<feature type="compositionally biased region" description="Basic and acidic residues" evidence="9">
    <location>
        <begin position="398"/>
        <end position="410"/>
    </location>
</feature>
<feature type="signal peptide" evidence="10">
    <location>
        <begin position="1"/>
        <end position="30"/>
    </location>
</feature>
<evidence type="ECO:0000256" key="7">
    <source>
        <dbReference type="ARBA" id="ARBA00023239"/>
    </source>
</evidence>
<comment type="cofactor">
    <cofactor evidence="1">
        <name>Ca(2+)</name>
        <dbReference type="ChEBI" id="CHEBI:29108"/>
    </cofactor>
</comment>
<dbReference type="InterPro" id="IPR006626">
    <property type="entry name" value="PbH1"/>
</dbReference>
<comment type="similarity">
    <text evidence="8">Belongs to the polysaccharide lyase 9 family.</text>
</comment>
<dbReference type="EMBL" id="STGY01000041">
    <property type="protein sequence ID" value="THV41709.1"/>
    <property type="molecule type" value="Genomic_DNA"/>
</dbReference>
<dbReference type="SMART" id="SM00710">
    <property type="entry name" value="PbH1"/>
    <property type="match status" value="6"/>
</dbReference>
<comment type="caution">
    <text evidence="13">The sequence shown here is derived from an EMBL/GenBank/DDBJ whole genome shotgun (WGS) entry which is preliminary data.</text>
</comment>
<evidence type="ECO:0000256" key="2">
    <source>
        <dbReference type="ARBA" id="ARBA00004613"/>
    </source>
</evidence>
<dbReference type="Proteomes" id="UP000308760">
    <property type="component" value="Unassembled WGS sequence"/>
</dbReference>
<sequence length="410" mass="43132">MQPNRSARRALGAVALTAATGIAVTATALAWADEPSAEQDSTLTVATDGDDANPGTVEAPLQTIQAAVDLAEPGTVIQIREGTYDPETNVQILSDGTAEAPITMRPFEGEQVIIDGENMPHTPAPLDGSIPRAERGAFHIEGDHWVFEDLEIINGPYAIFALDSNGNVYDGLTTRDNYESGLHIQGASSNNLVQDLDAYGNRDPRKNGESADGLAIKEGSGEGNTVIGARLWDNSDDGFDAWEFLSPITIQNSAAWGNGYNRWDLPDYQGDGNGFKMGGGGEDTDPAADHIVENSVAFENSQHGFTDNGNPGNLSIERGTAWANEETGFDFDASTSTLHANLAVGNAVPVALGSSTGSGNSWDLADDWSDADLASTDPAELTGPREADGSIPATDFLRPTDHPDLGADFG</sequence>
<dbReference type="GO" id="GO:0046872">
    <property type="term" value="F:metal ion binding"/>
    <property type="evidence" value="ECO:0007669"/>
    <property type="project" value="UniProtKB-KW"/>
</dbReference>
<dbReference type="InterPro" id="IPR011459">
    <property type="entry name" value="DUF1565"/>
</dbReference>
<dbReference type="PANTHER" id="PTHR40088:SF1">
    <property type="entry name" value="PECTATE LYASE PEL9"/>
    <property type="match status" value="1"/>
</dbReference>
<keyword evidence="6" id="KW-0106">Calcium</keyword>
<organism evidence="13 14">
    <name type="scientific">Glycomyces buryatensis</name>
    <dbReference type="NCBI Taxonomy" id="2570927"/>
    <lineage>
        <taxon>Bacteria</taxon>
        <taxon>Bacillati</taxon>
        <taxon>Actinomycetota</taxon>
        <taxon>Actinomycetes</taxon>
        <taxon>Glycomycetales</taxon>
        <taxon>Glycomycetaceae</taxon>
        <taxon>Glycomyces</taxon>
    </lineage>
</organism>
<dbReference type="GO" id="GO:0005576">
    <property type="term" value="C:extracellular region"/>
    <property type="evidence" value="ECO:0007669"/>
    <property type="project" value="UniProtKB-SubCell"/>
</dbReference>
<dbReference type="OrthoDB" id="9762467at2"/>
<evidence type="ECO:0000256" key="9">
    <source>
        <dbReference type="SAM" id="MobiDB-lite"/>
    </source>
</evidence>
<dbReference type="GO" id="GO:0016837">
    <property type="term" value="F:carbon-oxygen lyase activity, acting on polysaccharides"/>
    <property type="evidence" value="ECO:0007669"/>
    <property type="project" value="TreeGrafter"/>
</dbReference>
<feature type="region of interest" description="Disordered" evidence="9">
    <location>
        <begin position="34"/>
        <end position="56"/>
    </location>
</feature>
<dbReference type="AlphaFoldDB" id="A0A4S8QJX3"/>
<dbReference type="InterPro" id="IPR052052">
    <property type="entry name" value="Polysaccharide_Lyase_9"/>
</dbReference>
<evidence type="ECO:0000256" key="4">
    <source>
        <dbReference type="ARBA" id="ARBA00022723"/>
    </source>
</evidence>
<proteinExistence type="inferred from homology"/>
<reference evidence="14" key="1">
    <citation type="submission" date="2019-04" db="EMBL/GenBank/DDBJ databases">
        <title>Nocardioides xinjiangensis sp. nov.</title>
        <authorList>
            <person name="Liu S."/>
        </authorList>
    </citation>
    <scope>NUCLEOTIDE SEQUENCE [LARGE SCALE GENOMIC DNA]</scope>
    <source>
        <strain evidence="14">18</strain>
    </source>
</reference>
<dbReference type="Pfam" id="PF07602">
    <property type="entry name" value="DUF1565"/>
    <property type="match status" value="1"/>
</dbReference>
<name>A0A4S8QJX3_9ACTN</name>
<protein>
    <submittedName>
        <fullName evidence="13">DUF1565 domain-containing protein</fullName>
    </submittedName>
</protein>
<dbReference type="InterPro" id="IPR053868">
    <property type="entry name" value="Pel9A-like_beta_helix"/>
</dbReference>
<feature type="domain" description="Pel9A-like right handed beta-helix region" evidence="12">
    <location>
        <begin position="164"/>
        <end position="326"/>
    </location>
</feature>
<keyword evidence="3" id="KW-0964">Secreted</keyword>
<dbReference type="RefSeq" id="WP_136534394.1">
    <property type="nucleotide sequence ID" value="NZ_STGY01000041.1"/>
</dbReference>
<evidence type="ECO:0000256" key="10">
    <source>
        <dbReference type="SAM" id="SignalP"/>
    </source>
</evidence>
<reference evidence="13 14" key="2">
    <citation type="submission" date="2019-05" db="EMBL/GenBank/DDBJ databases">
        <title>Glycomyces buryatensis sp. nov.</title>
        <authorList>
            <person name="Nikitina E."/>
        </authorList>
    </citation>
    <scope>NUCLEOTIDE SEQUENCE [LARGE SCALE GENOMIC DNA]</scope>
    <source>
        <strain evidence="13 14">18</strain>
    </source>
</reference>
<dbReference type="SUPFAM" id="SSF51126">
    <property type="entry name" value="Pectin lyase-like"/>
    <property type="match status" value="1"/>
</dbReference>
<evidence type="ECO:0000256" key="1">
    <source>
        <dbReference type="ARBA" id="ARBA00001913"/>
    </source>
</evidence>
<comment type="subcellular location">
    <subcellularLocation>
        <location evidence="2">Secreted</location>
    </subcellularLocation>
</comment>
<keyword evidence="5 10" id="KW-0732">Signal</keyword>
<dbReference type="InterPro" id="IPR012334">
    <property type="entry name" value="Pectin_lyas_fold"/>
</dbReference>
<evidence type="ECO:0000313" key="13">
    <source>
        <dbReference type="EMBL" id="THV41709.1"/>
    </source>
</evidence>
<keyword evidence="7" id="KW-0456">Lyase</keyword>
<accession>A0A4S8QJX3</accession>
<evidence type="ECO:0000259" key="11">
    <source>
        <dbReference type="Pfam" id="PF07602"/>
    </source>
</evidence>